<dbReference type="InterPro" id="IPR027417">
    <property type="entry name" value="P-loop_NTPase"/>
</dbReference>
<keyword evidence="3 10" id="KW-0493">Microtubule</keyword>
<dbReference type="InterPro" id="IPR019821">
    <property type="entry name" value="Kinesin_motor_CS"/>
</dbReference>
<dbReference type="OrthoDB" id="3176171at2759"/>
<evidence type="ECO:0000313" key="13">
    <source>
        <dbReference type="EMBL" id="CAH1104663.1"/>
    </source>
</evidence>
<dbReference type="EMBL" id="OV651829">
    <property type="protein sequence ID" value="CAH1104663.1"/>
    <property type="molecule type" value="Genomic_DNA"/>
</dbReference>
<proteinExistence type="inferred from homology"/>
<dbReference type="GO" id="GO:0008017">
    <property type="term" value="F:microtubule binding"/>
    <property type="evidence" value="ECO:0007669"/>
    <property type="project" value="InterPro"/>
</dbReference>
<dbReference type="InterPro" id="IPR036961">
    <property type="entry name" value="Kinesin_motor_dom_sf"/>
</dbReference>
<dbReference type="GO" id="GO:0008574">
    <property type="term" value="F:plus-end-directed microtubule motor activity"/>
    <property type="evidence" value="ECO:0007669"/>
    <property type="project" value="TreeGrafter"/>
</dbReference>
<comment type="similarity">
    <text evidence="8">Belongs to the TRAFAC class myosin-kinesin ATPase superfamily. Kinesin family. KIN-5/BimC subfamily.</text>
</comment>
<dbReference type="GO" id="GO:0090307">
    <property type="term" value="P:mitotic spindle assembly"/>
    <property type="evidence" value="ECO:0007669"/>
    <property type="project" value="TreeGrafter"/>
</dbReference>
<keyword evidence="14" id="KW-1185">Reference proteome</keyword>
<evidence type="ECO:0000259" key="12">
    <source>
        <dbReference type="PROSITE" id="PS50067"/>
    </source>
</evidence>
<dbReference type="GO" id="GO:0072686">
    <property type="term" value="C:mitotic spindle"/>
    <property type="evidence" value="ECO:0007669"/>
    <property type="project" value="TreeGrafter"/>
</dbReference>
<dbReference type="Proteomes" id="UP001153636">
    <property type="component" value="Chromosome 17"/>
</dbReference>
<evidence type="ECO:0000313" key="14">
    <source>
        <dbReference type="Proteomes" id="UP001153636"/>
    </source>
</evidence>
<dbReference type="FunFam" id="3.40.850.10:FF:000019">
    <property type="entry name" value="Kinesin-like protein KIN-5D"/>
    <property type="match status" value="1"/>
</dbReference>
<reference evidence="13" key="1">
    <citation type="submission" date="2022-01" db="EMBL/GenBank/DDBJ databases">
        <authorList>
            <person name="King R."/>
        </authorList>
    </citation>
    <scope>NUCLEOTIDE SEQUENCE</scope>
</reference>
<organism evidence="13 14">
    <name type="scientific">Psylliodes chrysocephalus</name>
    <dbReference type="NCBI Taxonomy" id="3402493"/>
    <lineage>
        <taxon>Eukaryota</taxon>
        <taxon>Metazoa</taxon>
        <taxon>Ecdysozoa</taxon>
        <taxon>Arthropoda</taxon>
        <taxon>Hexapoda</taxon>
        <taxon>Insecta</taxon>
        <taxon>Pterygota</taxon>
        <taxon>Neoptera</taxon>
        <taxon>Endopterygota</taxon>
        <taxon>Coleoptera</taxon>
        <taxon>Polyphaga</taxon>
        <taxon>Cucujiformia</taxon>
        <taxon>Chrysomeloidea</taxon>
        <taxon>Chrysomelidae</taxon>
        <taxon>Galerucinae</taxon>
        <taxon>Alticini</taxon>
        <taxon>Psylliodes</taxon>
    </lineage>
</organism>
<keyword evidence="7" id="KW-0206">Cytoskeleton</keyword>
<evidence type="ECO:0000256" key="8">
    <source>
        <dbReference type="ARBA" id="ARBA00034704"/>
    </source>
</evidence>
<dbReference type="GO" id="GO:0051231">
    <property type="term" value="P:spindle elongation"/>
    <property type="evidence" value="ECO:0007669"/>
    <property type="project" value="TreeGrafter"/>
</dbReference>
<accession>A0A9P0CQC4</accession>
<evidence type="ECO:0000256" key="9">
    <source>
        <dbReference type="PROSITE-ProRule" id="PRU00283"/>
    </source>
</evidence>
<feature type="binding site" evidence="9">
    <location>
        <begin position="96"/>
        <end position="103"/>
    </location>
    <ligand>
        <name>ATP</name>
        <dbReference type="ChEBI" id="CHEBI:30616"/>
    </ligand>
</feature>
<dbReference type="PROSITE" id="PS00411">
    <property type="entry name" value="KINESIN_MOTOR_1"/>
    <property type="match status" value="1"/>
</dbReference>
<feature type="coiled-coil region" evidence="11">
    <location>
        <begin position="431"/>
        <end position="465"/>
    </location>
</feature>
<dbReference type="PROSITE" id="PS50067">
    <property type="entry name" value="KINESIN_MOTOR_2"/>
    <property type="match status" value="1"/>
</dbReference>
<evidence type="ECO:0000256" key="11">
    <source>
        <dbReference type="SAM" id="Coils"/>
    </source>
</evidence>
<keyword evidence="11" id="KW-0175">Coiled coil</keyword>
<feature type="coiled-coil region" evidence="11">
    <location>
        <begin position="685"/>
        <end position="719"/>
    </location>
</feature>
<evidence type="ECO:0000256" key="4">
    <source>
        <dbReference type="ARBA" id="ARBA00022741"/>
    </source>
</evidence>
<dbReference type="Gene3D" id="3.40.850.10">
    <property type="entry name" value="Kinesin motor domain"/>
    <property type="match status" value="1"/>
</dbReference>
<feature type="domain" description="Kinesin motor" evidence="12">
    <location>
        <begin position="19"/>
        <end position="346"/>
    </location>
</feature>
<keyword evidence="2" id="KW-0963">Cytoplasm</keyword>
<keyword evidence="6 9" id="KW-0505">Motor protein</keyword>
<name>A0A9P0CQC4_9CUCU</name>
<evidence type="ECO:0000256" key="6">
    <source>
        <dbReference type="ARBA" id="ARBA00023175"/>
    </source>
</evidence>
<dbReference type="SUPFAM" id="SSF52540">
    <property type="entry name" value="P-loop containing nucleoside triphosphate hydrolases"/>
    <property type="match status" value="1"/>
</dbReference>
<dbReference type="GO" id="GO:0005876">
    <property type="term" value="C:spindle microtubule"/>
    <property type="evidence" value="ECO:0007669"/>
    <property type="project" value="TreeGrafter"/>
</dbReference>
<sequence length="914" mass="104585">MSNQSNNSKKKIHPQPLQNVKVVVRIRPISRQEEDQNVKNIVKCHTHREMFLKEKKYTFDRVFKPTASQIELYMNVVAPLIQDVVEGYNCTAFAYGQTGTGKTYTMTGETCRVVGNWKEDEYAGIIPRAAFHIFDELNKMSNVDMSVKVSYIELYNEEIRDLLSDDENTLQIYTDNKGSVSIQGVNEISTHDGEGICKLFQRGIVKRQIAPTLMNHQSSRSHTVFTITVVTRESTPSGDDILKAGKINLVDLAGNENIARSGCKDLRATELANINRSLLTLGRVIHALVDKSQKHVPYRDSKLTRILQDSLGGHTKTVIIATVSPAHNSYEETTSTLDYATRARDIKNTPTINEKMTKHQIIDGLVKEIDRLQKDLDAARSGTGFYVDKENYQKMLDAISAVTGETISADELTARKAERIKNLEDLMYAKLRQFEETVEQCKKHEQELETARATMKEQDENLEQEKFLSKWYENQTSEKLAEAQRFLNVTKTLHSEKQILLAKLEHQFSINVSNEMVTHKAVTEVTNMIDKFGCEETRKIKVSEEKVRDEFKKSVLDLHKDLSNSSSTIKELSEQCESRARKEKNGFSVKNCILTKTNDYLDAIRKKTLVFEGVLGEYEKQLNFLKLEVPKMAKIYRKNTEMFFDKTMTLVKTYDDEIKNDIIEAGNLKTLECLNDSEKQLKTSIEGKENIIAMLRQQIEDENATLYRIQKEKEDLMNTDKRVKDCISERMTHLKSLVLESSKDLNSSLQLPALIDIQGAEVQDLFVVVKEFEDKLNEIASFLDEKHEKITQCTIEEFSRSVSNTCKVIEKSLDEKVNGLIKNIDVMMGRSEVVESFTLFSNNIKQILYEQILDKNVKASHVGDTPVRQSTSYPSRIQDITPREALIEKFKKTMMQKLEEHTEDGCMENDLLLP</sequence>
<evidence type="ECO:0000256" key="1">
    <source>
        <dbReference type="ARBA" id="ARBA00004245"/>
    </source>
</evidence>
<dbReference type="SMART" id="SM00129">
    <property type="entry name" value="KISc"/>
    <property type="match status" value="1"/>
</dbReference>
<dbReference type="InterPro" id="IPR047149">
    <property type="entry name" value="KIF11-like"/>
</dbReference>
<dbReference type="PANTHER" id="PTHR47970:SF12">
    <property type="entry name" value="KINESIN FAMILY MEMBER 11"/>
    <property type="match status" value="1"/>
</dbReference>
<evidence type="ECO:0000256" key="7">
    <source>
        <dbReference type="ARBA" id="ARBA00023212"/>
    </source>
</evidence>
<comment type="subcellular location">
    <subcellularLocation>
        <location evidence="1">Cytoplasm</location>
        <location evidence="1">Cytoskeleton</location>
    </subcellularLocation>
</comment>
<dbReference type="InterPro" id="IPR001752">
    <property type="entry name" value="Kinesin_motor_dom"/>
</dbReference>
<evidence type="ECO:0000256" key="3">
    <source>
        <dbReference type="ARBA" id="ARBA00022701"/>
    </source>
</evidence>
<dbReference type="GO" id="GO:0007018">
    <property type="term" value="P:microtubule-based movement"/>
    <property type="evidence" value="ECO:0007669"/>
    <property type="project" value="InterPro"/>
</dbReference>
<evidence type="ECO:0000256" key="10">
    <source>
        <dbReference type="RuleBase" id="RU000394"/>
    </source>
</evidence>
<dbReference type="PANTHER" id="PTHR47970">
    <property type="entry name" value="KINESIN-LIKE PROTEIN KIF11"/>
    <property type="match status" value="1"/>
</dbReference>
<keyword evidence="5 9" id="KW-0067">ATP-binding</keyword>
<keyword evidence="4 9" id="KW-0547">Nucleotide-binding</keyword>
<evidence type="ECO:0000256" key="5">
    <source>
        <dbReference type="ARBA" id="ARBA00022840"/>
    </source>
</evidence>
<gene>
    <name evidence="13" type="ORF">PSYICH_LOCUS5621</name>
</gene>
<dbReference type="AlphaFoldDB" id="A0A9P0CQC4"/>
<dbReference type="GO" id="GO:0005524">
    <property type="term" value="F:ATP binding"/>
    <property type="evidence" value="ECO:0007669"/>
    <property type="project" value="UniProtKB-UniRule"/>
</dbReference>
<protein>
    <recommendedName>
        <fullName evidence="10">Kinesin-like protein</fullName>
    </recommendedName>
</protein>
<dbReference type="Pfam" id="PF00225">
    <property type="entry name" value="Kinesin"/>
    <property type="match status" value="1"/>
</dbReference>
<evidence type="ECO:0000256" key="2">
    <source>
        <dbReference type="ARBA" id="ARBA00022490"/>
    </source>
</evidence>
<dbReference type="PRINTS" id="PR00380">
    <property type="entry name" value="KINESINHEAVY"/>
</dbReference>